<reference evidence="2" key="1">
    <citation type="journal article" date="2023" name="G3 (Bethesda)">
        <title>Genome assembly and association tests identify interacting loci associated with vigor, precocity, and sex in interspecific pistachio rootstocks.</title>
        <authorList>
            <person name="Palmer W."/>
            <person name="Jacygrad E."/>
            <person name="Sagayaradj S."/>
            <person name="Cavanaugh K."/>
            <person name="Han R."/>
            <person name="Bertier L."/>
            <person name="Beede B."/>
            <person name="Kafkas S."/>
            <person name="Golino D."/>
            <person name="Preece J."/>
            <person name="Michelmore R."/>
        </authorList>
    </citation>
    <scope>NUCLEOTIDE SEQUENCE [LARGE SCALE GENOMIC DNA]</scope>
</reference>
<gene>
    <name evidence="1" type="ORF">Pint_30733</name>
</gene>
<dbReference type="EMBL" id="CM047750">
    <property type="protein sequence ID" value="KAJ0008198.1"/>
    <property type="molecule type" value="Genomic_DNA"/>
</dbReference>
<keyword evidence="2" id="KW-1185">Reference proteome</keyword>
<name>A0ACC0X1M3_9ROSI</name>
<comment type="caution">
    <text evidence="1">The sequence shown here is derived from an EMBL/GenBank/DDBJ whole genome shotgun (WGS) entry which is preliminary data.</text>
</comment>
<dbReference type="Proteomes" id="UP001163603">
    <property type="component" value="Chromosome 15"/>
</dbReference>
<sequence length="581" mass="64620">MSAHVARPAHILASRYIVVLVLIIPFGGTSFGESDIDILLKFKDSLQDKGALENWSPNINPCSWNYANWNGVLCSNASIWGLKLEHMGLKGLIDVDSLGSMNSLRMMSVMNNRFEGPLPDIKKMGSLKSLYLSNNGFSGSIPDDAFEGMSMLKKLYLANNKLSGNIPSSLAGLPKLMDLRLEANQFEGKIPDFKQNSLNMIDLSNNELEGEIPASLSKMDPASFTGNRNLCGQPLDACQQPPTSPKNESQPQPPLPPPAAENRQAEVSQENVYVLKIVIIVIVVAIVLALIAAAVIIFFRKNQKSQMDRVSSLEVSSKMGGASSLGNEGVVHNPPPEVVEVPRKSDYGRLSFVRDDQQKFDLQDMLRSSAEVLGSGTFGASYKTGLCGRMYVVKRYKQMNKIGRDDFHEHMRRIGRLSHPNLLPLTAYYYRKEEKLLVYEFVENGSLANKLHAKQKTDERGLDWPSRLKIIKGVVKGLSYLHSELHNPVLPYGHLKSSNEKRLSEVFDTEMGEVKHSKSEMINLLKIGLSCCDEDAETRMSLKEAAEKIEEIKEVNSKDQEANSFTSNVRPEEESSFLMHG</sequence>
<evidence type="ECO:0000313" key="2">
    <source>
        <dbReference type="Proteomes" id="UP001163603"/>
    </source>
</evidence>
<evidence type="ECO:0000313" key="1">
    <source>
        <dbReference type="EMBL" id="KAJ0008198.1"/>
    </source>
</evidence>
<protein>
    <submittedName>
        <fullName evidence="1">Uncharacterized protein</fullName>
    </submittedName>
</protein>
<proteinExistence type="predicted"/>
<organism evidence="1 2">
    <name type="scientific">Pistacia integerrima</name>
    <dbReference type="NCBI Taxonomy" id="434235"/>
    <lineage>
        <taxon>Eukaryota</taxon>
        <taxon>Viridiplantae</taxon>
        <taxon>Streptophyta</taxon>
        <taxon>Embryophyta</taxon>
        <taxon>Tracheophyta</taxon>
        <taxon>Spermatophyta</taxon>
        <taxon>Magnoliopsida</taxon>
        <taxon>eudicotyledons</taxon>
        <taxon>Gunneridae</taxon>
        <taxon>Pentapetalae</taxon>
        <taxon>rosids</taxon>
        <taxon>malvids</taxon>
        <taxon>Sapindales</taxon>
        <taxon>Anacardiaceae</taxon>
        <taxon>Pistacia</taxon>
    </lineage>
</organism>
<accession>A0ACC0X1M3</accession>